<dbReference type="Gene3D" id="3.20.20.70">
    <property type="entry name" value="Aldolase class I"/>
    <property type="match status" value="1"/>
</dbReference>
<dbReference type="RefSeq" id="WP_191174523.1">
    <property type="nucleotide sequence ID" value="NZ_JACWMW010000001.1"/>
</dbReference>
<sequence>MLRRNFIKLSATGFAAVMYSRLTYATGSGASLINHPDEAWAQVGDQWVKLTGKGGSVFTYRDIKAEVKNSGNAQAVYIQSPAAELQAIKFKWKYQTSTYPKVLGDHWERTYGDMAWKPPGEVVRNPWYVLLHDDKQTACFGVKTGCSTLCWWGVKPDGIELVMDTRSGGVGVKLGQRTLHAADIVTGMSKAGQTPYATLTDFCKVMCTKPRLPKQPVYGINDWYVVYGKNSYQTISDQTAAMAELVTDTNNRPFSVIDDGWQHADDFSIVNDKFKDMHKMADEIKSHGMLPGLWTRPLIARKDDSKSLLAPQIPGRSQQGDELILDPTIPENLARVKRNITLYKQWGYNMVKHDYSSWDIFGRWGMQMKDSFTAPGWKFQDQTKTNAEIINTLYHTIREAAGDMYIIGCNTMSHLSAGVFELNRIGDDTSGKEWPRTKKMGVNTLGFRLPQNKAFYAADGDCVGLTKDVAWDKNKQWLLLLAESGSPLFISAELDILDAEKKTAIKQAFTNAAKVQPNGEPLDWLINPFPEKWSLNGREISFNWD</sequence>
<dbReference type="InterPro" id="IPR017853">
    <property type="entry name" value="GH"/>
</dbReference>
<protein>
    <recommendedName>
        <fullName evidence="3">Alpha-galactosidase</fullName>
    </recommendedName>
</protein>
<evidence type="ECO:0000313" key="2">
    <source>
        <dbReference type="Proteomes" id="UP000618754"/>
    </source>
</evidence>
<gene>
    <name evidence="1" type="ORF">IDJ75_05180</name>
</gene>
<evidence type="ECO:0008006" key="3">
    <source>
        <dbReference type="Google" id="ProtNLM"/>
    </source>
</evidence>
<organism evidence="1 2">
    <name type="scientific">Mucilaginibacter rigui</name>
    <dbReference type="NCBI Taxonomy" id="534635"/>
    <lineage>
        <taxon>Bacteria</taxon>
        <taxon>Pseudomonadati</taxon>
        <taxon>Bacteroidota</taxon>
        <taxon>Sphingobacteriia</taxon>
        <taxon>Sphingobacteriales</taxon>
        <taxon>Sphingobacteriaceae</taxon>
        <taxon>Mucilaginibacter</taxon>
    </lineage>
</organism>
<dbReference type="Proteomes" id="UP000618754">
    <property type="component" value="Unassembled WGS sequence"/>
</dbReference>
<keyword evidence="2" id="KW-1185">Reference proteome</keyword>
<comment type="caution">
    <text evidence="1">The sequence shown here is derived from an EMBL/GenBank/DDBJ whole genome shotgun (WGS) entry which is preliminary data.</text>
</comment>
<dbReference type="InterPro" id="IPR013785">
    <property type="entry name" value="Aldolase_TIM"/>
</dbReference>
<evidence type="ECO:0000313" key="1">
    <source>
        <dbReference type="EMBL" id="MBD1384664.1"/>
    </source>
</evidence>
<accession>A0ABR7X250</accession>
<dbReference type="SUPFAM" id="SSF51445">
    <property type="entry name" value="(Trans)glycosidases"/>
    <property type="match status" value="1"/>
</dbReference>
<reference evidence="1 2" key="1">
    <citation type="submission" date="2020-09" db="EMBL/GenBank/DDBJ databases">
        <title>Novel species of Mucilaginibacter isolated from a glacier on the Tibetan Plateau.</title>
        <authorList>
            <person name="Liu Q."/>
            <person name="Xin Y.-H."/>
        </authorList>
    </citation>
    <scope>NUCLEOTIDE SEQUENCE [LARGE SCALE GENOMIC DNA]</scope>
    <source>
        <strain evidence="1 2">CGMCC 1.13878</strain>
    </source>
</reference>
<proteinExistence type="predicted"/>
<dbReference type="EMBL" id="JACWMW010000001">
    <property type="protein sequence ID" value="MBD1384664.1"/>
    <property type="molecule type" value="Genomic_DNA"/>
</dbReference>
<name>A0ABR7X250_9SPHI</name>